<dbReference type="InterPro" id="IPR028082">
    <property type="entry name" value="Peripla_BP_I"/>
</dbReference>
<reference evidence="5 6" key="1">
    <citation type="submission" date="2020-07" db="EMBL/GenBank/DDBJ databases">
        <title>Roseicoccus Jingziensis gen. nov., sp. nov., isolated from coastal seawater.</title>
        <authorList>
            <person name="Feng X."/>
        </authorList>
    </citation>
    <scope>NUCLEOTIDE SEQUENCE [LARGE SCALE GENOMIC DNA]</scope>
    <source>
        <strain evidence="5 6">N1E253</strain>
    </source>
</reference>
<evidence type="ECO:0000256" key="3">
    <source>
        <dbReference type="ARBA" id="ARBA00023163"/>
    </source>
</evidence>
<organism evidence="5 6">
    <name type="scientific">Oceaniferula marina</name>
    <dbReference type="NCBI Taxonomy" id="2748318"/>
    <lineage>
        <taxon>Bacteria</taxon>
        <taxon>Pseudomonadati</taxon>
        <taxon>Verrucomicrobiota</taxon>
        <taxon>Verrucomicrobiia</taxon>
        <taxon>Verrucomicrobiales</taxon>
        <taxon>Verrucomicrobiaceae</taxon>
        <taxon>Oceaniferula</taxon>
    </lineage>
</organism>
<keyword evidence="1" id="KW-0805">Transcription regulation</keyword>
<feature type="domain" description="HTH araC/xylS-type" evidence="4">
    <location>
        <begin position="291"/>
        <end position="389"/>
    </location>
</feature>
<evidence type="ECO:0000313" key="6">
    <source>
        <dbReference type="Proteomes" id="UP000557872"/>
    </source>
</evidence>
<protein>
    <submittedName>
        <fullName evidence="5">Helix-turn-helix domain-containing protein</fullName>
    </submittedName>
</protein>
<dbReference type="InterPro" id="IPR018060">
    <property type="entry name" value="HTH_AraC"/>
</dbReference>
<comment type="caution">
    <text evidence="5">The sequence shown here is derived from an EMBL/GenBank/DDBJ whole genome shotgun (WGS) entry which is preliminary data.</text>
</comment>
<dbReference type="PROSITE" id="PS01124">
    <property type="entry name" value="HTH_ARAC_FAMILY_2"/>
    <property type="match status" value="1"/>
</dbReference>
<dbReference type="InterPro" id="IPR009057">
    <property type="entry name" value="Homeodomain-like_sf"/>
</dbReference>
<dbReference type="GO" id="GO:0043565">
    <property type="term" value="F:sequence-specific DNA binding"/>
    <property type="evidence" value="ECO:0007669"/>
    <property type="project" value="InterPro"/>
</dbReference>
<evidence type="ECO:0000313" key="5">
    <source>
        <dbReference type="EMBL" id="NWK55345.1"/>
    </source>
</evidence>
<dbReference type="SMART" id="SM00342">
    <property type="entry name" value="HTH_ARAC"/>
    <property type="match status" value="1"/>
</dbReference>
<dbReference type="EMBL" id="JACBAZ010000002">
    <property type="protein sequence ID" value="NWK55345.1"/>
    <property type="molecule type" value="Genomic_DNA"/>
</dbReference>
<dbReference type="InterPro" id="IPR046335">
    <property type="entry name" value="LacI/GalR-like_sensor"/>
</dbReference>
<dbReference type="SUPFAM" id="SSF46689">
    <property type="entry name" value="Homeodomain-like"/>
    <property type="match status" value="1"/>
</dbReference>
<keyword evidence="6" id="KW-1185">Reference proteome</keyword>
<sequence>MNTEENKTTRKNVAILLEKDYERPFRLIHGLLSHPGVQERCAFRNFTLFEARHEDIFSEDWKPDGMIVCYDEKKELWLKDLDIPVVNLIGSDDGHHPSVGTDYRLSSKAAVEHFDTLNYKNLLFVETMGIDPALRMDQYLGPMCEERHIKFSVTTMPDALTTKDIGQLGEICPDLDKAIEETLKNDSTLGIYTRHDLRGRLIVDYLTRKGIDIPGTVGVLGCFDCVDAKLCDPPLSSVMLRDMEIGARGIAKLERLMAGEAAEPKHEKIPPRGVRVRGSTLGQSKGEMEILRARSIIRDRAKDGITVDMLVDELNISRSTFEKYFIALTGHSPAQEIRQVRTDWARELLLTTDLPMTQLAPLIGFKDRRAFIVFFKREAGMTPAAFRKMNKR</sequence>
<dbReference type="GO" id="GO:0003700">
    <property type="term" value="F:DNA-binding transcription factor activity"/>
    <property type="evidence" value="ECO:0007669"/>
    <property type="project" value="InterPro"/>
</dbReference>
<gene>
    <name evidence="5" type="ORF">HW115_06965</name>
</gene>
<evidence type="ECO:0000256" key="1">
    <source>
        <dbReference type="ARBA" id="ARBA00023015"/>
    </source>
</evidence>
<dbReference type="AlphaFoldDB" id="A0A851GJJ6"/>
<evidence type="ECO:0000259" key="4">
    <source>
        <dbReference type="PROSITE" id="PS01124"/>
    </source>
</evidence>
<dbReference type="RefSeq" id="WP_178931865.1">
    <property type="nucleotide sequence ID" value="NZ_JACBAZ010000002.1"/>
</dbReference>
<evidence type="ECO:0000256" key="2">
    <source>
        <dbReference type="ARBA" id="ARBA00023125"/>
    </source>
</evidence>
<name>A0A851GJJ6_9BACT</name>
<dbReference type="InterPro" id="IPR050204">
    <property type="entry name" value="AraC_XylS_family_regulators"/>
</dbReference>
<keyword evidence="3" id="KW-0804">Transcription</keyword>
<accession>A0A851GJJ6</accession>
<dbReference type="PANTHER" id="PTHR46796">
    <property type="entry name" value="HTH-TYPE TRANSCRIPTIONAL ACTIVATOR RHAS-RELATED"/>
    <property type="match status" value="1"/>
</dbReference>
<dbReference type="Pfam" id="PF13377">
    <property type="entry name" value="Peripla_BP_3"/>
    <property type="match status" value="1"/>
</dbReference>
<proteinExistence type="predicted"/>
<dbReference type="Pfam" id="PF12833">
    <property type="entry name" value="HTH_18"/>
    <property type="match status" value="1"/>
</dbReference>
<dbReference type="Gene3D" id="1.10.10.60">
    <property type="entry name" value="Homeodomain-like"/>
    <property type="match status" value="1"/>
</dbReference>
<dbReference type="Gene3D" id="3.40.50.2300">
    <property type="match status" value="2"/>
</dbReference>
<keyword evidence="2" id="KW-0238">DNA-binding</keyword>
<dbReference type="PANTHER" id="PTHR46796:SF6">
    <property type="entry name" value="ARAC SUBFAMILY"/>
    <property type="match status" value="1"/>
</dbReference>
<dbReference type="SUPFAM" id="SSF53822">
    <property type="entry name" value="Periplasmic binding protein-like I"/>
    <property type="match status" value="1"/>
</dbReference>
<dbReference type="Proteomes" id="UP000557872">
    <property type="component" value="Unassembled WGS sequence"/>
</dbReference>